<comment type="similarity">
    <text evidence="2">Belongs to the importin beta family.</text>
</comment>
<dbReference type="FunFam" id="1.25.10.10:FF:000459">
    <property type="entry name" value="ARM repeat superfamily protein"/>
    <property type="match status" value="1"/>
</dbReference>
<evidence type="ECO:0000256" key="4">
    <source>
        <dbReference type="ARBA" id="ARBA00022927"/>
    </source>
</evidence>
<evidence type="ECO:0000256" key="2">
    <source>
        <dbReference type="ARBA" id="ARBA00007991"/>
    </source>
</evidence>
<dbReference type="InterPro" id="IPR011989">
    <property type="entry name" value="ARM-like"/>
</dbReference>
<evidence type="ECO:0000313" key="9">
    <source>
        <dbReference type="Proteomes" id="UP000472276"/>
    </source>
</evidence>
<evidence type="ECO:0000256" key="6">
    <source>
        <dbReference type="SAM" id="MobiDB-lite"/>
    </source>
</evidence>
<comment type="subcellular location">
    <subcellularLocation>
        <location evidence="1">Nucleus</location>
    </subcellularLocation>
</comment>
<dbReference type="GO" id="GO:0005635">
    <property type="term" value="C:nuclear envelope"/>
    <property type="evidence" value="ECO:0007669"/>
    <property type="project" value="TreeGrafter"/>
</dbReference>
<dbReference type="SMART" id="SM00913">
    <property type="entry name" value="IBN_N"/>
    <property type="match status" value="1"/>
</dbReference>
<keyword evidence="5" id="KW-0539">Nucleus</keyword>
<evidence type="ECO:0000256" key="3">
    <source>
        <dbReference type="ARBA" id="ARBA00022448"/>
    </source>
</evidence>
<evidence type="ECO:0000256" key="5">
    <source>
        <dbReference type="ARBA" id="ARBA00023242"/>
    </source>
</evidence>
<dbReference type="Ensembl" id="ENSOABT00000018130.2">
    <property type="protein sequence ID" value="ENSOABP00000017591.1"/>
    <property type="gene ID" value="ENSOABG00000008580.2"/>
</dbReference>
<name>A0A668SU07_OREAU</name>
<keyword evidence="3" id="KW-0813">Transport</keyword>
<organism evidence="8 9">
    <name type="scientific">Oreochromis aureus</name>
    <name type="common">Israeli tilapia</name>
    <name type="synonym">Chromis aureus</name>
    <dbReference type="NCBI Taxonomy" id="47969"/>
    <lineage>
        <taxon>Eukaryota</taxon>
        <taxon>Metazoa</taxon>
        <taxon>Chordata</taxon>
        <taxon>Craniata</taxon>
        <taxon>Vertebrata</taxon>
        <taxon>Euteleostomi</taxon>
        <taxon>Actinopterygii</taxon>
        <taxon>Neopterygii</taxon>
        <taxon>Teleostei</taxon>
        <taxon>Neoteleostei</taxon>
        <taxon>Acanthomorphata</taxon>
        <taxon>Ovalentaria</taxon>
        <taxon>Cichlomorphae</taxon>
        <taxon>Cichliformes</taxon>
        <taxon>Cichlidae</taxon>
        <taxon>African cichlids</taxon>
        <taxon>Pseudocrenilabrinae</taxon>
        <taxon>Oreochromini</taxon>
        <taxon>Oreochromis</taxon>
    </lineage>
</organism>
<dbReference type="InterPro" id="IPR001494">
    <property type="entry name" value="Importin-beta_N"/>
</dbReference>
<dbReference type="InterPro" id="IPR016024">
    <property type="entry name" value="ARM-type_fold"/>
</dbReference>
<dbReference type="Gene3D" id="1.25.10.10">
    <property type="entry name" value="Leucine-rich Repeat Variant"/>
    <property type="match status" value="1"/>
</dbReference>
<dbReference type="PROSITE" id="PS50166">
    <property type="entry name" value="IMPORTIN_B_NT"/>
    <property type="match status" value="1"/>
</dbReference>
<reference evidence="8" key="2">
    <citation type="submission" date="2025-09" db="UniProtKB">
        <authorList>
            <consortium name="Ensembl"/>
        </authorList>
    </citation>
    <scope>IDENTIFICATION</scope>
</reference>
<protein>
    <recommendedName>
        <fullName evidence="7">Importin N-terminal domain-containing protein</fullName>
    </recommendedName>
</protein>
<feature type="compositionally biased region" description="Acidic residues" evidence="6">
    <location>
        <begin position="924"/>
        <end position="938"/>
    </location>
</feature>
<dbReference type="PANTHER" id="PTHR10997">
    <property type="entry name" value="IMPORTIN-7, 8, 11"/>
    <property type="match status" value="1"/>
</dbReference>
<dbReference type="GO" id="GO:0006606">
    <property type="term" value="P:protein import into nucleus"/>
    <property type="evidence" value="ECO:0007669"/>
    <property type="project" value="TreeGrafter"/>
</dbReference>
<evidence type="ECO:0000256" key="1">
    <source>
        <dbReference type="ARBA" id="ARBA00004123"/>
    </source>
</evidence>
<dbReference type="SUPFAM" id="SSF48371">
    <property type="entry name" value="ARM repeat"/>
    <property type="match status" value="1"/>
</dbReference>
<dbReference type="InterPro" id="IPR056840">
    <property type="entry name" value="HEAT_IPO9_central"/>
</dbReference>
<sequence length="986" mass="109153">MSAAGSARPGSVQQGLKEALIETLTAILSPVQEVRAAAEEQIKVLEVTEEFGVHLAELTVDPQGALAIRQLASVILKQYVETHWCSQSEKFRPPETTDQAKAAIRELLPSGLRESISKVRSSVAYAVSAIAHWDWPEAWPQLFTLLMEMLVSGDVNAVHGAMRVLTEFTREVTDTQMPLVAPVILPEMYKIFTMAEVYSIRTRSRAVEIFTTCANLICAIEELEKGAAKALIFPVVQQFTEAFVQALQMPDGPTSDSGLKMEVLKAVTALVKNFPKPMVSSMQQILPIVWNTLTESEVLGFENLVFSIFEFVHTLLENNKFKSTVRKALPELIYYIILYMQITEDQIKVWTANPQQFVEDEDDDTFSYSVRISAQDLLLAVAAEFQNESAAALAAAATRHLQEAEQAKNGGNEHWWKIHEACMLALGSVKTIITENVKNGRIQFDMHGFLAGVILADLNLAAASPFLLGRALWAASRFTAAMSPELIQQFLQATVSGLHDSQPPSVRISAVRAIWGYCDQLKLSESTHVLQPFLPSILEGLVQLAAQFSSEVLTLVMETLCIVCTVDPAFTTSAENKICPLTIAIFLKYNNDPVVASLAQDIFKELAQIEGCQGPMQMRLIPTLISIMQAPHDKIPTGLCATSIDILTTVVRNTKPPLSELLVCQAFPVVAQCTLRTDDNAIMQNGGECLRAYVSVALEQIAQWRDDQGNSGLWYVMQVVNQLLDPRTSEFTAAFVGRLVSTLISRAGTELGEQLDQILRAILSKMQQAETLSVMQSLIMVFAHLVHSQLEPLLEFLCSLPGPTGKPALEFVMTEWMSRQHLFYGQYEGKVSTVALCKLLQHSLNTDDKRLQDIVVKGEEIYSPDDGIRTRSKSAKNPERWTNIPLLVKIFKLIINELSTVVEANASRTNAADWSQDSSGMWEDQGEDEVEDDDDEDEGLAGQLLSDLIAAYLTDFLTQFAQQPCYSMFSGHLNQAERQTLQSIGL</sequence>
<accession>A0A668SU07</accession>
<dbReference type="InterPro" id="IPR058669">
    <property type="entry name" value="TPR_IPO7/11-like"/>
</dbReference>
<dbReference type="GO" id="GO:0005829">
    <property type="term" value="C:cytosol"/>
    <property type="evidence" value="ECO:0007669"/>
    <property type="project" value="TreeGrafter"/>
</dbReference>
<feature type="domain" description="Importin N-terminal" evidence="7">
    <location>
        <begin position="38"/>
        <end position="114"/>
    </location>
</feature>
<dbReference type="AlphaFoldDB" id="A0A668SU07"/>
<evidence type="ECO:0000313" key="8">
    <source>
        <dbReference type="Ensembl" id="ENSOABP00000017591.1"/>
    </source>
</evidence>
<keyword evidence="4" id="KW-0653">Protein transport</keyword>
<feature type="compositionally biased region" description="Polar residues" evidence="6">
    <location>
        <begin position="909"/>
        <end position="919"/>
    </location>
</feature>
<dbReference type="GO" id="GO:0031267">
    <property type="term" value="F:small GTPase binding"/>
    <property type="evidence" value="ECO:0007669"/>
    <property type="project" value="InterPro"/>
</dbReference>
<dbReference type="Pfam" id="PF25018">
    <property type="entry name" value="HEAT_IPO9_c"/>
    <property type="match status" value="1"/>
</dbReference>
<keyword evidence="9" id="KW-1185">Reference proteome</keyword>
<evidence type="ECO:0000259" key="7">
    <source>
        <dbReference type="PROSITE" id="PS50166"/>
    </source>
</evidence>
<gene>
    <name evidence="8" type="primary">IPO9</name>
</gene>
<dbReference type="Proteomes" id="UP000472276">
    <property type="component" value="Unassembled WGS sequence"/>
</dbReference>
<dbReference type="Pfam" id="PF25758">
    <property type="entry name" value="TPR_IPO11"/>
    <property type="match status" value="1"/>
</dbReference>
<reference evidence="8" key="1">
    <citation type="submission" date="2025-08" db="UniProtKB">
        <authorList>
            <consortium name="Ensembl"/>
        </authorList>
    </citation>
    <scope>IDENTIFICATION</scope>
</reference>
<proteinExistence type="inferred from homology"/>
<dbReference type="Pfam" id="PF03810">
    <property type="entry name" value="IBN_N"/>
    <property type="match status" value="1"/>
</dbReference>
<feature type="region of interest" description="Disordered" evidence="6">
    <location>
        <begin position="909"/>
        <end position="938"/>
    </location>
</feature>
<dbReference type="PANTHER" id="PTHR10997:SF9">
    <property type="entry name" value="IMPORTIN-9"/>
    <property type="match status" value="1"/>
</dbReference>